<gene>
    <name evidence="3" type="ORF">BO71DRAFT_452929</name>
</gene>
<dbReference type="Pfam" id="PF13380">
    <property type="entry name" value="CoA_binding_2"/>
    <property type="match status" value="1"/>
</dbReference>
<evidence type="ECO:0000259" key="2">
    <source>
        <dbReference type="SMART" id="SM00881"/>
    </source>
</evidence>
<dbReference type="STRING" id="1448320.A0A319D6P8"/>
<dbReference type="SMART" id="SM00881">
    <property type="entry name" value="CoA_binding"/>
    <property type="match status" value="1"/>
</dbReference>
<dbReference type="InterPro" id="IPR036291">
    <property type="entry name" value="NAD(P)-bd_dom_sf"/>
</dbReference>
<dbReference type="InterPro" id="IPR003781">
    <property type="entry name" value="CoA-bd"/>
</dbReference>
<name>A0A319D6P8_9EURO</name>
<feature type="compositionally biased region" description="Basic residues" evidence="1">
    <location>
        <begin position="395"/>
        <end position="418"/>
    </location>
</feature>
<feature type="region of interest" description="Disordered" evidence="1">
    <location>
        <begin position="229"/>
        <end position="282"/>
    </location>
</feature>
<dbReference type="PANTHER" id="PTHR33303:SF2">
    <property type="entry name" value="COA-BINDING DOMAIN-CONTAINING PROTEIN"/>
    <property type="match status" value="1"/>
</dbReference>
<proteinExistence type="predicted"/>
<feature type="compositionally biased region" description="Basic and acidic residues" evidence="1">
    <location>
        <begin position="458"/>
        <end position="468"/>
    </location>
</feature>
<dbReference type="PANTHER" id="PTHR33303">
    <property type="entry name" value="CYTOPLASMIC PROTEIN-RELATED"/>
    <property type="match status" value="1"/>
</dbReference>
<dbReference type="VEuPathDB" id="FungiDB:BO71DRAFT_452929"/>
<feature type="domain" description="CoA-binding" evidence="2">
    <location>
        <begin position="11"/>
        <end position="108"/>
    </location>
</feature>
<accession>A0A319D6P8</accession>
<evidence type="ECO:0000313" key="3">
    <source>
        <dbReference type="EMBL" id="PYH90227.1"/>
    </source>
</evidence>
<protein>
    <recommendedName>
        <fullName evidence="2">CoA-binding domain-containing protein</fullName>
    </recommendedName>
</protein>
<organism evidence="3 4">
    <name type="scientific">Aspergillus ellipticus CBS 707.79</name>
    <dbReference type="NCBI Taxonomy" id="1448320"/>
    <lineage>
        <taxon>Eukaryota</taxon>
        <taxon>Fungi</taxon>
        <taxon>Dikarya</taxon>
        <taxon>Ascomycota</taxon>
        <taxon>Pezizomycotina</taxon>
        <taxon>Eurotiomycetes</taxon>
        <taxon>Eurotiomycetidae</taxon>
        <taxon>Eurotiales</taxon>
        <taxon>Aspergillaceae</taxon>
        <taxon>Aspergillus</taxon>
        <taxon>Aspergillus subgen. Circumdati</taxon>
    </lineage>
</organism>
<evidence type="ECO:0000313" key="4">
    <source>
        <dbReference type="Proteomes" id="UP000247810"/>
    </source>
</evidence>
<reference evidence="3 4" key="1">
    <citation type="submission" date="2018-02" db="EMBL/GenBank/DDBJ databases">
        <title>The genomes of Aspergillus section Nigri reveals drivers in fungal speciation.</title>
        <authorList>
            <consortium name="DOE Joint Genome Institute"/>
            <person name="Vesth T.C."/>
            <person name="Nybo J."/>
            <person name="Theobald S."/>
            <person name="Brandl J."/>
            <person name="Frisvad J.C."/>
            <person name="Nielsen K.F."/>
            <person name="Lyhne E.K."/>
            <person name="Kogle M.E."/>
            <person name="Kuo A."/>
            <person name="Riley R."/>
            <person name="Clum A."/>
            <person name="Nolan M."/>
            <person name="Lipzen A."/>
            <person name="Salamov A."/>
            <person name="Henrissat B."/>
            <person name="Wiebenga A."/>
            <person name="De vries R.P."/>
            <person name="Grigoriev I.V."/>
            <person name="Mortensen U.H."/>
            <person name="Andersen M.R."/>
            <person name="Baker S.E."/>
        </authorList>
    </citation>
    <scope>NUCLEOTIDE SEQUENCE [LARGE SCALE GENOMIC DNA]</scope>
    <source>
        <strain evidence="3 4">CBS 707.79</strain>
    </source>
</reference>
<keyword evidence="4" id="KW-1185">Reference proteome</keyword>
<dbReference type="SUPFAM" id="SSF51735">
    <property type="entry name" value="NAD(P)-binding Rossmann-fold domains"/>
    <property type="match status" value="1"/>
</dbReference>
<dbReference type="Gene3D" id="3.40.50.720">
    <property type="entry name" value="NAD(P)-binding Rossmann-like Domain"/>
    <property type="match status" value="1"/>
</dbReference>
<dbReference type="OrthoDB" id="5138418at2759"/>
<feature type="region of interest" description="Disordered" evidence="1">
    <location>
        <begin position="350"/>
        <end position="371"/>
    </location>
</feature>
<dbReference type="EMBL" id="KZ825992">
    <property type="protein sequence ID" value="PYH90227.1"/>
    <property type="molecule type" value="Genomic_DNA"/>
</dbReference>
<dbReference type="Proteomes" id="UP000247810">
    <property type="component" value="Unassembled WGS sequence"/>
</dbReference>
<evidence type="ECO:0000256" key="1">
    <source>
        <dbReference type="SAM" id="MobiDB-lite"/>
    </source>
</evidence>
<sequence length="499" mass="55453">MSATMEAARRFFTSPSFAVAGASNDRNKFGYKIFAWYHYHSLPVFPLNPRAPEIQLESTNYPTVASPRELPNPKQTSLSIVTPPAVTLALLQEAHSVGVPAVWLQPGTYDSRVLEFAESHFAATVVGGGGRGSEGWCPPRTMPATSFFLDSPIPPQLDLAAAPSQLFQVPPTPSASSALYRSIIPPRKRSRPELDHRSWLDDSTGRIPTLIAPDDLLLGVDDISADYDYRPSRYRNPPRPRPLDDSVESLSEAAGMRRKRSRRDPSLIEASPTAPDEKITTTTTLYPQPAPVRWSQAVIGVVGKVWDFCWGGAFRGFYAGGGQGYDMTAEDASLQLPSPLASEKETIHFTPAPHPRLQGRSTPVPGQYPEEDDLHRSWVMVSPREEFGDEASPSTRKRVHRRSPHAHAHGHGRRRPQGKRTMMPAAPSMPTKSQFSAPAKPRESPVSVETQRYMAQKRRMEREEDASLRRLNHQLQSMIREGKQALGTRVEVDDLEMED</sequence>
<feature type="region of interest" description="Disordered" evidence="1">
    <location>
        <begin position="384"/>
        <end position="468"/>
    </location>
</feature>
<dbReference type="AlphaFoldDB" id="A0A319D6P8"/>